<evidence type="ECO:0000313" key="1">
    <source>
        <dbReference type="EMBL" id="CAJ1934932.1"/>
    </source>
</evidence>
<reference evidence="1" key="1">
    <citation type="submission" date="2023-08" db="EMBL/GenBank/DDBJ databases">
        <authorList>
            <person name="Audoor S."/>
            <person name="Bilcke G."/>
        </authorList>
    </citation>
    <scope>NUCLEOTIDE SEQUENCE</scope>
</reference>
<dbReference type="Proteomes" id="UP001295423">
    <property type="component" value="Unassembled WGS sequence"/>
</dbReference>
<organism evidence="1 2">
    <name type="scientific">Cylindrotheca closterium</name>
    <dbReference type="NCBI Taxonomy" id="2856"/>
    <lineage>
        <taxon>Eukaryota</taxon>
        <taxon>Sar</taxon>
        <taxon>Stramenopiles</taxon>
        <taxon>Ochrophyta</taxon>
        <taxon>Bacillariophyta</taxon>
        <taxon>Bacillariophyceae</taxon>
        <taxon>Bacillariophycidae</taxon>
        <taxon>Bacillariales</taxon>
        <taxon>Bacillariaceae</taxon>
        <taxon>Cylindrotheca</taxon>
    </lineage>
</organism>
<dbReference type="EMBL" id="CAKOGP040000421">
    <property type="protein sequence ID" value="CAJ1934932.1"/>
    <property type="molecule type" value="Genomic_DNA"/>
</dbReference>
<name>A0AAD2CHP5_9STRA</name>
<dbReference type="AlphaFoldDB" id="A0AAD2CHP5"/>
<gene>
    <name evidence="1" type="ORF">CYCCA115_LOCUS4267</name>
</gene>
<comment type="caution">
    <text evidence="1">The sequence shown here is derived from an EMBL/GenBank/DDBJ whole genome shotgun (WGS) entry which is preliminary data.</text>
</comment>
<sequence length="332" mass="37111">MELSGVVPSLQTLGDRPTAGLIVRGVGEWAWVVKTLGMTVSWVWAQKEDWLPTCLKSELPEVVMTTNRNRLSTVNVILCEHKPPSWLAAWDQANLIVSTMDGSFLRSKWSKRIKMTHNELGGLTTASVHLQAYSSIDRKWIQLPPLQTLLTTVYSVASDTVDMGTKVSGPKVSMLMGKSRVQRMAPNTYHGGGLYPLDGKPGVKPFFILRSVLVNGWVRRRLTTVEEWTVKDAPVRIVKLAQEAGEDMNRLWKSLRPGRCLEHGLRHLLSGIGVTDRDGRISKKLLTFGRAEKEPPTGVSVKRGIAKITRSLNETSLRKESKKLKHKRISAF</sequence>
<keyword evidence="2" id="KW-1185">Reference proteome</keyword>
<accession>A0AAD2CHP5</accession>
<evidence type="ECO:0000313" key="2">
    <source>
        <dbReference type="Proteomes" id="UP001295423"/>
    </source>
</evidence>
<protein>
    <submittedName>
        <fullName evidence="1">Uncharacterized protein</fullName>
    </submittedName>
</protein>
<proteinExistence type="predicted"/>